<dbReference type="GO" id="GO:0008170">
    <property type="term" value="F:N-methyltransferase activity"/>
    <property type="evidence" value="ECO:0007669"/>
    <property type="project" value="UniProtKB-ARBA"/>
</dbReference>
<name>A0A2S1R710_9ACTN</name>
<evidence type="ECO:0000256" key="2">
    <source>
        <dbReference type="ARBA" id="ARBA00022603"/>
    </source>
</evidence>
<dbReference type="AlphaFoldDB" id="A0A2S1R710"/>
<keyword evidence="9" id="KW-1185">Reference proteome</keyword>
<dbReference type="Proteomes" id="UP000244928">
    <property type="component" value="Chromosome"/>
</dbReference>
<keyword evidence="2 8" id="KW-0489">Methyltransferase</keyword>
<dbReference type="PROSITE" id="PS00092">
    <property type="entry name" value="N6_MTASE"/>
    <property type="match status" value="1"/>
</dbReference>
<reference evidence="8 9" key="1">
    <citation type="submission" date="2016-04" db="EMBL/GenBank/DDBJ databases">
        <title>Complete genome sequence of Dietzia lutea YIM 80766T, a strain isolated from desert soil in Egypt.</title>
        <authorList>
            <person name="Zhao J."/>
            <person name="Hu B."/>
            <person name="Geng S."/>
            <person name="Nie Y."/>
            <person name="Tang Y."/>
        </authorList>
    </citation>
    <scope>NUCLEOTIDE SEQUENCE [LARGE SCALE GENOMIC DNA]</scope>
    <source>
        <strain evidence="8 9">YIM 80766</strain>
    </source>
</reference>
<feature type="domain" description="DUF7782" evidence="7">
    <location>
        <begin position="383"/>
        <end position="510"/>
    </location>
</feature>
<sequence length="531" mass="55646">MTSPTPTLADLAPALADAFRRHDYTVAGLERGLGPEAVAALGRSDAATVRRHARSAGAAGLLLRLFVLGDPLPTSAVADALPGVEPRAGVAAGLWELVDDGAALRAVVDLRPVDTGHGTRWVFADPDGSMVRTVTRPDHVLGVGQATLSLLRVTPTSPAGSVLDVGTGCGIQMVHALGTAESATGTDITPRCLDLAAATLAINDLRAELLRGSWFEPVAGRRFDRIVANPPFVVGPPETGHPYRESGLALDGASRTVVAGAPEHLGDGGTAVMLASWVEREDTDWRSRVASWVPSEGVDAWILRRDVSEPGLYVWTWLTDEGMDPRDESTWRAADRWLDHFEAEDVAGVGFGYVYLRRVEGPSSVLCEDLTHPFGDGLGDEAEAYFARTAWLREAAGRHGGQDRALDATVFTVSPDVHQHVSESLAPTGPEEAGAPGASTVVVERVTGARWRHEIDPLTAAVLRGARTGALPLEDLVVLAAAGAGEDPDELAAPVRRVVADLFMHGFVVPVGVPGLLPPGAGAAAPGGPRG</sequence>
<dbReference type="InterPro" id="IPR029063">
    <property type="entry name" value="SAM-dependent_MTases_sf"/>
</dbReference>
<dbReference type="Pfam" id="PF25004">
    <property type="entry name" value="DUF7782"/>
    <property type="match status" value="1"/>
</dbReference>
<dbReference type="Gene3D" id="3.40.50.150">
    <property type="entry name" value="Vaccinia Virus protein VP39"/>
    <property type="match status" value="1"/>
</dbReference>
<dbReference type="GO" id="GO:0003676">
    <property type="term" value="F:nucleic acid binding"/>
    <property type="evidence" value="ECO:0007669"/>
    <property type="project" value="InterPro"/>
</dbReference>
<evidence type="ECO:0000256" key="3">
    <source>
        <dbReference type="ARBA" id="ARBA00022679"/>
    </source>
</evidence>
<dbReference type="GO" id="GO:0032259">
    <property type="term" value="P:methylation"/>
    <property type="evidence" value="ECO:0007669"/>
    <property type="project" value="UniProtKB-KW"/>
</dbReference>
<proteinExistence type="inferred from homology"/>
<dbReference type="EMBL" id="CP015449">
    <property type="protein sequence ID" value="AWH92011.1"/>
    <property type="molecule type" value="Genomic_DNA"/>
</dbReference>
<dbReference type="Pfam" id="PF23186">
    <property type="entry name" value="DUF7059"/>
    <property type="match status" value="1"/>
</dbReference>
<dbReference type="SUPFAM" id="SSF53335">
    <property type="entry name" value="S-adenosyl-L-methionine-dependent methyltransferases"/>
    <property type="match status" value="1"/>
</dbReference>
<keyword evidence="3 8" id="KW-0808">Transferase</keyword>
<dbReference type="CDD" id="cd02440">
    <property type="entry name" value="AdoMet_MTases"/>
    <property type="match status" value="1"/>
</dbReference>
<dbReference type="Pfam" id="PF05175">
    <property type="entry name" value="MTS"/>
    <property type="match status" value="1"/>
</dbReference>
<dbReference type="RefSeq" id="WP_108847267.1">
    <property type="nucleotide sequence ID" value="NZ_CP015449.1"/>
</dbReference>
<evidence type="ECO:0000259" key="7">
    <source>
        <dbReference type="Pfam" id="PF25004"/>
    </source>
</evidence>
<organism evidence="8 9">
    <name type="scientific">Dietzia lutea</name>
    <dbReference type="NCBI Taxonomy" id="546160"/>
    <lineage>
        <taxon>Bacteria</taxon>
        <taxon>Bacillati</taxon>
        <taxon>Actinomycetota</taxon>
        <taxon>Actinomycetes</taxon>
        <taxon>Mycobacteriales</taxon>
        <taxon>Dietziaceae</taxon>
        <taxon>Dietzia</taxon>
    </lineage>
</organism>
<dbReference type="InterPro" id="IPR052190">
    <property type="entry name" value="Euk-Arch_PrmC-MTase"/>
</dbReference>
<dbReference type="GO" id="GO:0008757">
    <property type="term" value="F:S-adenosylmethionine-dependent methyltransferase activity"/>
    <property type="evidence" value="ECO:0007669"/>
    <property type="project" value="TreeGrafter"/>
</dbReference>
<feature type="domain" description="DUF7059" evidence="6">
    <location>
        <begin position="22"/>
        <end position="102"/>
    </location>
</feature>
<evidence type="ECO:0000313" key="9">
    <source>
        <dbReference type="Proteomes" id="UP000244928"/>
    </source>
</evidence>
<comment type="similarity">
    <text evidence="1">Belongs to the eukaryotic/archaeal PrmC-related family.</text>
</comment>
<evidence type="ECO:0000259" key="5">
    <source>
        <dbReference type="Pfam" id="PF05175"/>
    </source>
</evidence>
<dbReference type="PANTHER" id="PTHR45875:SF1">
    <property type="entry name" value="METHYLTRANSFERASE N6AMT1"/>
    <property type="match status" value="1"/>
</dbReference>
<accession>A0A2S1R710</accession>
<keyword evidence="4" id="KW-0949">S-adenosyl-L-methionine</keyword>
<dbReference type="InterPro" id="IPR007848">
    <property type="entry name" value="Small_mtfrase_dom"/>
</dbReference>
<evidence type="ECO:0000313" key="8">
    <source>
        <dbReference type="EMBL" id="AWH92011.1"/>
    </source>
</evidence>
<dbReference type="InterPro" id="IPR002052">
    <property type="entry name" value="DNA_methylase_N6_adenine_CS"/>
</dbReference>
<evidence type="ECO:0000259" key="6">
    <source>
        <dbReference type="Pfam" id="PF23186"/>
    </source>
</evidence>
<dbReference type="KEGG" id="dlu:A6035_07390"/>
<evidence type="ECO:0000256" key="1">
    <source>
        <dbReference type="ARBA" id="ARBA00006149"/>
    </source>
</evidence>
<dbReference type="GO" id="GO:0035657">
    <property type="term" value="C:eRF1 methyltransferase complex"/>
    <property type="evidence" value="ECO:0007669"/>
    <property type="project" value="TreeGrafter"/>
</dbReference>
<evidence type="ECO:0000256" key="4">
    <source>
        <dbReference type="ARBA" id="ARBA00022691"/>
    </source>
</evidence>
<dbReference type="InterPro" id="IPR055487">
    <property type="entry name" value="DUF7059"/>
</dbReference>
<dbReference type="InterPro" id="IPR056684">
    <property type="entry name" value="DUF7782"/>
</dbReference>
<protein>
    <submittedName>
        <fullName evidence="8">SAM-dependent methyltransferase</fullName>
    </submittedName>
</protein>
<feature type="domain" description="Methyltransferase small" evidence="5">
    <location>
        <begin position="145"/>
        <end position="236"/>
    </location>
</feature>
<dbReference type="PANTHER" id="PTHR45875">
    <property type="entry name" value="METHYLTRANSFERASE N6AMT1"/>
    <property type="match status" value="1"/>
</dbReference>
<dbReference type="GO" id="GO:0008276">
    <property type="term" value="F:protein methyltransferase activity"/>
    <property type="evidence" value="ECO:0007669"/>
    <property type="project" value="TreeGrafter"/>
</dbReference>
<gene>
    <name evidence="8" type="ORF">A6035_07390</name>
</gene>